<evidence type="ECO:0000313" key="2">
    <source>
        <dbReference type="Proteomes" id="UP001165444"/>
    </source>
</evidence>
<protein>
    <recommendedName>
        <fullName evidence="3">DUF551 domain-containing protein</fullName>
    </recommendedName>
</protein>
<sequence>MSKKEELAKKYAENCYQYDEDMRFQCEYHFESGWDEALKEIIVDARKELPEYDEDVWVINEYGDKFFCHRSNDPNVVVDKDGWCNYSGCDIVAWIRNPTFEEIISMNKDVLKRLKDK</sequence>
<comment type="caution">
    <text evidence="1">The sequence shown here is derived from an EMBL/GenBank/DDBJ whole genome shotgun (WGS) entry which is preliminary data.</text>
</comment>
<dbReference type="Proteomes" id="UP001165444">
    <property type="component" value="Unassembled WGS sequence"/>
</dbReference>
<keyword evidence="2" id="KW-1185">Reference proteome</keyword>
<proteinExistence type="predicted"/>
<organism evidence="1 2">
    <name type="scientific">Parabacteroides faecalis</name>
    <dbReference type="NCBI Taxonomy" id="2924040"/>
    <lineage>
        <taxon>Bacteria</taxon>
        <taxon>Pseudomonadati</taxon>
        <taxon>Bacteroidota</taxon>
        <taxon>Bacteroidia</taxon>
        <taxon>Bacteroidales</taxon>
        <taxon>Tannerellaceae</taxon>
        <taxon>Parabacteroides</taxon>
    </lineage>
</organism>
<name>A0ABT0C4E9_9BACT</name>
<gene>
    <name evidence="1" type="ORF">MUN53_14340</name>
</gene>
<reference evidence="1 2" key="1">
    <citation type="submission" date="2022-03" db="EMBL/GenBank/DDBJ databases">
        <title>Parabacteroides sp. nov. isolated from swine feces.</title>
        <authorList>
            <person name="Bak J.E."/>
        </authorList>
    </citation>
    <scope>NUCLEOTIDE SEQUENCE [LARGE SCALE GENOMIC DNA]</scope>
    <source>
        <strain evidence="1 2">AGMB00274</strain>
    </source>
</reference>
<evidence type="ECO:0000313" key="1">
    <source>
        <dbReference type="EMBL" id="MCJ2381768.1"/>
    </source>
</evidence>
<accession>A0ABT0C4E9</accession>
<evidence type="ECO:0008006" key="3">
    <source>
        <dbReference type="Google" id="ProtNLM"/>
    </source>
</evidence>
<dbReference type="EMBL" id="JAKZMM010000043">
    <property type="protein sequence ID" value="MCJ2381768.1"/>
    <property type="molecule type" value="Genomic_DNA"/>
</dbReference>
<dbReference type="RefSeq" id="WP_243326155.1">
    <property type="nucleotide sequence ID" value="NZ_JAKZMM010000043.1"/>
</dbReference>